<dbReference type="Pfam" id="PF10615">
    <property type="entry name" value="DUF2470"/>
    <property type="match status" value="1"/>
</dbReference>
<accession>A0A9X2RUN0</accession>
<feature type="domain" description="DUF2470" evidence="2">
    <location>
        <begin position="215"/>
        <end position="293"/>
    </location>
</feature>
<reference evidence="3" key="1">
    <citation type="submission" date="2022-06" db="EMBL/GenBank/DDBJ databases">
        <title>WGS of actinobacteria.</title>
        <authorList>
            <person name="Thawai C."/>
        </authorList>
    </citation>
    <scope>NUCLEOTIDE SEQUENCE</scope>
    <source>
        <strain evidence="3">DSM 42010</strain>
    </source>
</reference>
<dbReference type="Proteomes" id="UP001142400">
    <property type="component" value="Unassembled WGS sequence"/>
</dbReference>
<evidence type="ECO:0000259" key="2">
    <source>
        <dbReference type="Pfam" id="PF10615"/>
    </source>
</evidence>
<evidence type="ECO:0000313" key="3">
    <source>
        <dbReference type="EMBL" id="MCQ8830998.1"/>
    </source>
</evidence>
<evidence type="ECO:0000256" key="1">
    <source>
        <dbReference type="SAM" id="MobiDB-lite"/>
    </source>
</evidence>
<dbReference type="InterPro" id="IPR019595">
    <property type="entry name" value="DUF2470"/>
</dbReference>
<dbReference type="AlphaFoldDB" id="A0A9X2RUN0"/>
<sequence length="300" mass="31889">MFRPGIPLPSTGKSPEEGQPRPKEDALRPTAAERVRTLVESKATASLTIPGIEALDELRADGPAARTVAPDGDVVLLVPSGSPAARAAAHAQDDELTCVMEITDVAPVAMPHRIRGRAGVAGWLTPVPCGERTRAAAALLAERHPVGELLGIDQAPRPRRSGRPAAGVGPAGRAAWALLRLEVGEACVDDLWGADGVEPDDFTTAEPDPLIRHEADLLQHLHAAHGDQVRGLCALLGDRSDIVCTRGPATPVALDRFGLRVRFTDEADRPFDARFDFPEPVRNVTELRYAMHALFDAAAG</sequence>
<proteinExistence type="predicted"/>
<dbReference type="InterPro" id="IPR037119">
    <property type="entry name" value="Haem_oxidase_HugZ-like_sf"/>
</dbReference>
<feature type="region of interest" description="Disordered" evidence="1">
    <location>
        <begin position="1"/>
        <end position="29"/>
    </location>
</feature>
<organism evidence="3 4">
    <name type="scientific">Streptomyces malaysiensis subsp. samsunensis</name>
    <dbReference type="NCBI Taxonomy" id="459658"/>
    <lineage>
        <taxon>Bacteria</taxon>
        <taxon>Bacillati</taxon>
        <taxon>Actinomycetota</taxon>
        <taxon>Actinomycetes</taxon>
        <taxon>Kitasatosporales</taxon>
        <taxon>Streptomycetaceae</taxon>
        <taxon>Streptomyces</taxon>
        <taxon>Streptomyces violaceusniger group</taxon>
    </lineage>
</organism>
<keyword evidence="4" id="KW-1185">Reference proteome</keyword>
<protein>
    <submittedName>
        <fullName evidence="3">DUF2470 domain-containing protein</fullName>
    </submittedName>
</protein>
<evidence type="ECO:0000313" key="4">
    <source>
        <dbReference type="Proteomes" id="UP001142400"/>
    </source>
</evidence>
<dbReference type="EMBL" id="JANIIC010000020">
    <property type="protein sequence ID" value="MCQ8830998.1"/>
    <property type="molecule type" value="Genomic_DNA"/>
</dbReference>
<dbReference type="Gene3D" id="3.20.180.10">
    <property type="entry name" value="PNP-oxidase-like"/>
    <property type="match status" value="1"/>
</dbReference>
<dbReference type="PANTHER" id="PTHR13343">
    <property type="entry name" value="CREG1 PROTEIN"/>
    <property type="match status" value="1"/>
</dbReference>
<feature type="compositionally biased region" description="Basic and acidic residues" evidence="1">
    <location>
        <begin position="14"/>
        <end position="29"/>
    </location>
</feature>
<dbReference type="PANTHER" id="PTHR13343:SF24">
    <property type="entry name" value="OS07G0573800 PROTEIN"/>
    <property type="match status" value="1"/>
</dbReference>
<name>A0A9X2RUN0_STRMQ</name>
<dbReference type="SUPFAM" id="SSF50475">
    <property type="entry name" value="FMN-binding split barrel"/>
    <property type="match status" value="1"/>
</dbReference>
<gene>
    <name evidence="3" type="ORF">NQU54_18470</name>
</gene>
<comment type="caution">
    <text evidence="3">The sequence shown here is derived from an EMBL/GenBank/DDBJ whole genome shotgun (WGS) entry which is preliminary data.</text>
</comment>